<dbReference type="InterPro" id="IPR029058">
    <property type="entry name" value="AB_hydrolase_fold"/>
</dbReference>
<evidence type="ECO:0000313" key="4">
    <source>
        <dbReference type="Proteomes" id="UP000053732"/>
    </source>
</evidence>
<accession>A0A0G4PXM0</accession>
<keyword evidence="4" id="KW-1185">Reference proteome</keyword>
<dbReference type="GO" id="GO:0017000">
    <property type="term" value="P:antibiotic biosynthetic process"/>
    <property type="evidence" value="ECO:0007669"/>
    <property type="project" value="UniProtKB-ARBA"/>
</dbReference>
<name>A0A0G4PXM0_PENC3</name>
<dbReference type="SUPFAM" id="SSF53474">
    <property type="entry name" value="alpha/beta-Hydrolases"/>
    <property type="match status" value="1"/>
</dbReference>
<dbReference type="GO" id="GO:0072330">
    <property type="term" value="P:monocarboxylic acid biosynthetic process"/>
    <property type="evidence" value="ECO:0007669"/>
    <property type="project" value="UniProtKB-ARBA"/>
</dbReference>
<dbReference type="PANTHER" id="PTHR48081">
    <property type="entry name" value="AB HYDROLASE SUPERFAMILY PROTEIN C4A8.06C"/>
    <property type="match status" value="1"/>
</dbReference>
<gene>
    <name evidence="3" type="ORF">PCAMFM013_S062g000013</name>
</gene>
<dbReference type="InterPro" id="IPR050300">
    <property type="entry name" value="GDXG_lipolytic_enzyme"/>
</dbReference>
<dbReference type="Gene3D" id="3.40.50.1820">
    <property type="entry name" value="alpha/beta hydrolase"/>
    <property type="match status" value="2"/>
</dbReference>
<dbReference type="InterPro" id="IPR049492">
    <property type="entry name" value="BD-FAE-like_dom"/>
</dbReference>
<keyword evidence="1" id="KW-0378">Hydrolase</keyword>
<dbReference type="STRING" id="1429867.A0A0G4PXM0"/>
<evidence type="ECO:0000256" key="1">
    <source>
        <dbReference type="ARBA" id="ARBA00022801"/>
    </source>
</evidence>
<dbReference type="Pfam" id="PF20434">
    <property type="entry name" value="BD-FAE"/>
    <property type="match status" value="1"/>
</dbReference>
<organism evidence="3 4">
    <name type="scientific">Penicillium camemberti (strain FM 013)</name>
    <dbReference type="NCBI Taxonomy" id="1429867"/>
    <lineage>
        <taxon>Eukaryota</taxon>
        <taxon>Fungi</taxon>
        <taxon>Dikarya</taxon>
        <taxon>Ascomycota</taxon>
        <taxon>Pezizomycotina</taxon>
        <taxon>Eurotiomycetes</taxon>
        <taxon>Eurotiomycetidae</taxon>
        <taxon>Eurotiales</taxon>
        <taxon>Aspergillaceae</taxon>
        <taxon>Penicillium</taxon>
    </lineage>
</organism>
<dbReference type="GO" id="GO:0016787">
    <property type="term" value="F:hydrolase activity"/>
    <property type="evidence" value="ECO:0007669"/>
    <property type="project" value="UniProtKB-KW"/>
</dbReference>
<feature type="domain" description="BD-FAE-like" evidence="2">
    <location>
        <begin position="22"/>
        <end position="98"/>
    </location>
</feature>
<sequence length="308" mass="34540">MDSPACFQVIYKHVGQQKIDVDVYLPSSQISKRPVLINIHGGAFMLGSSKMVNRHQVQDFLNRGWIVLAPNHRLCPQVNLLEGPIQDCRDLLAWVYDGGLEREINETACYPRYRSCLCFWHVLGRHSSPLLVPRPVAGIYDMYGPCNFSDSFWTTKLPHLKVPAGLSESFMNKVFEECPVPITGGVSLEGQSTGPPDFSDPRQAYALMRLANGTLLDAIFPSKDWDVVDPARNISPYFPPTFIAHGTADSKVPIGLSRELLRILKDHGVHCGMSEIPEEDHTFAAKMQVGSRTWELQRLGFDFLESLI</sequence>
<evidence type="ECO:0000313" key="3">
    <source>
        <dbReference type="EMBL" id="CRL30874.1"/>
    </source>
</evidence>
<evidence type="ECO:0000259" key="2">
    <source>
        <dbReference type="Pfam" id="PF20434"/>
    </source>
</evidence>
<dbReference type="AlphaFoldDB" id="A0A0G4PXM0"/>
<protein>
    <submittedName>
        <fullName evidence="3">Carboxylesterase, type B</fullName>
    </submittedName>
</protein>
<reference evidence="3 4" key="1">
    <citation type="journal article" date="2014" name="Nat. Commun.">
        <title>Multiple recent horizontal transfers of a large genomic region in cheese making fungi.</title>
        <authorList>
            <person name="Cheeseman K."/>
            <person name="Ropars J."/>
            <person name="Renault P."/>
            <person name="Dupont J."/>
            <person name="Gouzy J."/>
            <person name="Branca A."/>
            <person name="Abraham A.L."/>
            <person name="Ceppi M."/>
            <person name="Conseiller E."/>
            <person name="Debuchy R."/>
            <person name="Malagnac F."/>
            <person name="Goarin A."/>
            <person name="Silar P."/>
            <person name="Lacoste S."/>
            <person name="Sallet E."/>
            <person name="Bensimon A."/>
            <person name="Giraud T."/>
            <person name="Brygoo Y."/>
        </authorList>
    </citation>
    <scope>NUCLEOTIDE SEQUENCE [LARGE SCALE GENOMIC DNA]</scope>
    <source>
        <strain evidence="4">FM 013</strain>
    </source>
</reference>
<dbReference type="EMBL" id="HG793195">
    <property type="protein sequence ID" value="CRL30874.1"/>
    <property type="molecule type" value="Genomic_DNA"/>
</dbReference>
<dbReference type="PANTHER" id="PTHR48081:SF3">
    <property type="entry name" value="ALPHA_BETA HYDROLASE FOLD-3 DOMAIN-CONTAINING PROTEIN"/>
    <property type="match status" value="1"/>
</dbReference>
<proteinExistence type="predicted"/>
<dbReference type="Proteomes" id="UP000053732">
    <property type="component" value="Unassembled WGS sequence"/>
</dbReference>